<dbReference type="Gene3D" id="3.40.50.300">
    <property type="entry name" value="P-loop containing nucleotide triphosphate hydrolases"/>
    <property type="match status" value="1"/>
</dbReference>
<dbReference type="STRING" id="453591.Igni_0163"/>
<dbReference type="SUPFAM" id="SSF52540">
    <property type="entry name" value="P-loop containing nucleoside triphosphate hydrolases"/>
    <property type="match status" value="1"/>
</dbReference>
<dbReference type="GO" id="GO:0005886">
    <property type="term" value="C:plasma membrane"/>
    <property type="evidence" value="ECO:0007669"/>
    <property type="project" value="TreeGrafter"/>
</dbReference>
<keyword evidence="1" id="KW-0813">Transport</keyword>
<evidence type="ECO:0000259" key="4">
    <source>
        <dbReference type="PROSITE" id="PS50893"/>
    </source>
</evidence>
<dbReference type="EMBL" id="CP000816">
    <property type="protein sequence ID" value="ABU81347.1"/>
    <property type="molecule type" value="Genomic_DNA"/>
</dbReference>
<dbReference type="AlphaFoldDB" id="A8A8U5"/>
<dbReference type="InterPro" id="IPR015854">
    <property type="entry name" value="ABC_transpr_LolD-like"/>
</dbReference>
<dbReference type="OrthoDB" id="44250at2157"/>
<keyword evidence="6" id="KW-1185">Reference proteome</keyword>
<protein>
    <submittedName>
        <fullName evidence="5">ABC transporter related</fullName>
    </submittedName>
</protein>
<evidence type="ECO:0000313" key="6">
    <source>
        <dbReference type="Proteomes" id="UP000000262"/>
    </source>
</evidence>
<dbReference type="InterPro" id="IPR017911">
    <property type="entry name" value="MacB-like_ATP-bd"/>
</dbReference>
<dbReference type="PhylomeDB" id="A8A8U5"/>
<keyword evidence="3" id="KW-0067">ATP-binding</keyword>
<dbReference type="RefSeq" id="WP_011998199.1">
    <property type="nucleotide sequence ID" value="NC_009776.1"/>
</dbReference>
<dbReference type="InterPro" id="IPR027417">
    <property type="entry name" value="P-loop_NTPase"/>
</dbReference>
<evidence type="ECO:0000256" key="2">
    <source>
        <dbReference type="ARBA" id="ARBA00022741"/>
    </source>
</evidence>
<gene>
    <name evidence="5" type="ordered locus">Igni_0163</name>
</gene>
<keyword evidence="2" id="KW-0547">Nucleotide-binding</keyword>
<organism evidence="5 6">
    <name type="scientific">Ignicoccus hospitalis (strain KIN4/I / DSM 18386 / JCM 14125)</name>
    <dbReference type="NCBI Taxonomy" id="453591"/>
    <lineage>
        <taxon>Archaea</taxon>
        <taxon>Thermoproteota</taxon>
        <taxon>Thermoprotei</taxon>
        <taxon>Desulfurococcales</taxon>
        <taxon>Desulfurococcaceae</taxon>
        <taxon>Ignicoccus</taxon>
    </lineage>
</organism>
<feature type="domain" description="ABC transporter" evidence="4">
    <location>
        <begin position="6"/>
        <end position="241"/>
    </location>
</feature>
<evidence type="ECO:0000313" key="5">
    <source>
        <dbReference type="EMBL" id="ABU81347.1"/>
    </source>
</evidence>
<reference evidence="5 6" key="1">
    <citation type="journal article" date="2008" name="Genome Biol.">
        <title>A genomic analysis of the archaeal system Ignicoccus hospitalis-Nanoarchaeum equitans.</title>
        <authorList>
            <person name="Podar M."/>
            <person name="Anderson I."/>
            <person name="Makarova K.S."/>
            <person name="Elkins J.G."/>
            <person name="Ivanova N."/>
            <person name="Wall M.A."/>
            <person name="Lykidis A."/>
            <person name="Mavromatis K."/>
            <person name="Sun H."/>
            <person name="Hudson M.E."/>
            <person name="Chen W."/>
            <person name="Deciu C."/>
            <person name="Hutchison D."/>
            <person name="Eads J.R."/>
            <person name="Anderson A."/>
            <person name="Fernandes F."/>
            <person name="Szeto E."/>
            <person name="Lapidus A."/>
            <person name="Kyrpides N.C."/>
            <person name="Saier M.H.Jr."/>
            <person name="Richardson P.M."/>
            <person name="Rachel R."/>
            <person name="Huber H."/>
            <person name="Eisen J.A."/>
            <person name="Koonin E.V."/>
            <person name="Keller M."/>
            <person name="Stetter K.O."/>
        </authorList>
    </citation>
    <scope>NUCLEOTIDE SEQUENCE [LARGE SCALE GENOMIC DNA]</scope>
    <source>
        <strain evidence="6">KIN4/I / DSM 18386 / JCM 14125</strain>
    </source>
</reference>
<proteinExistence type="predicted"/>
<dbReference type="GO" id="GO:0022857">
    <property type="term" value="F:transmembrane transporter activity"/>
    <property type="evidence" value="ECO:0007669"/>
    <property type="project" value="TreeGrafter"/>
</dbReference>
<dbReference type="InterPro" id="IPR003593">
    <property type="entry name" value="AAA+_ATPase"/>
</dbReference>
<dbReference type="PANTHER" id="PTHR24220:SF86">
    <property type="entry name" value="ABC TRANSPORTER ABCH.1"/>
    <property type="match status" value="1"/>
</dbReference>
<dbReference type="GO" id="GO:0005524">
    <property type="term" value="F:ATP binding"/>
    <property type="evidence" value="ECO:0007669"/>
    <property type="project" value="UniProtKB-KW"/>
</dbReference>
<accession>A8A8U5</accession>
<dbReference type="eggNOG" id="arCOG00922">
    <property type="taxonomic scope" value="Archaea"/>
</dbReference>
<dbReference type="KEGG" id="iho:Igni_0163"/>
<evidence type="ECO:0000256" key="1">
    <source>
        <dbReference type="ARBA" id="ARBA00022448"/>
    </source>
</evidence>
<dbReference type="GO" id="GO:0098796">
    <property type="term" value="C:membrane protein complex"/>
    <property type="evidence" value="ECO:0007669"/>
    <property type="project" value="UniProtKB-ARBA"/>
</dbReference>
<dbReference type="PANTHER" id="PTHR24220">
    <property type="entry name" value="IMPORT ATP-BINDING PROTEIN"/>
    <property type="match status" value="1"/>
</dbReference>
<dbReference type="HOGENOM" id="CLU_000604_1_22_2"/>
<dbReference type="InterPro" id="IPR003439">
    <property type="entry name" value="ABC_transporter-like_ATP-bd"/>
</dbReference>
<dbReference type="Proteomes" id="UP000000262">
    <property type="component" value="Chromosome"/>
</dbReference>
<name>A8A8U5_IGNH4</name>
<sequence>MSSYAAEVRDVWKVYAAGGSSYPALRGVTLKIPKGSFVVVLGPSGSGKSTLLHLLGALDTPTKGEVIIAGKNVKELDEEGRARLRREYVGFVFQKFYLINRLSAVENVELPMLAKGLPKAERRRRALALLKKVGLGEKAFRRPTELSGGEQQRVAIARALANDPDIILADEPTGNLDTANATRIMKLLEALNVEMGKTVVVVTHNPEHTRYANYVVRIRDGKVESVEEGGRPAGDPSLLLA</sequence>
<evidence type="ECO:0000256" key="3">
    <source>
        <dbReference type="ARBA" id="ARBA00022840"/>
    </source>
</evidence>
<dbReference type="CDD" id="cd03255">
    <property type="entry name" value="ABC_MJ0796_LolCDE_FtsE"/>
    <property type="match status" value="1"/>
</dbReference>
<dbReference type="InterPro" id="IPR017871">
    <property type="entry name" value="ABC_transporter-like_CS"/>
</dbReference>
<dbReference type="FunFam" id="3.40.50.300:FF:000032">
    <property type="entry name" value="Export ABC transporter ATP-binding protein"/>
    <property type="match status" value="1"/>
</dbReference>
<dbReference type="PROSITE" id="PS50893">
    <property type="entry name" value="ABC_TRANSPORTER_2"/>
    <property type="match status" value="1"/>
</dbReference>
<dbReference type="SMART" id="SM00382">
    <property type="entry name" value="AAA"/>
    <property type="match status" value="1"/>
</dbReference>
<dbReference type="GeneID" id="5562828"/>
<dbReference type="PROSITE" id="PS00211">
    <property type="entry name" value="ABC_TRANSPORTER_1"/>
    <property type="match status" value="1"/>
</dbReference>
<dbReference type="GO" id="GO:0016887">
    <property type="term" value="F:ATP hydrolysis activity"/>
    <property type="evidence" value="ECO:0007669"/>
    <property type="project" value="InterPro"/>
</dbReference>
<dbReference type="Pfam" id="PF00005">
    <property type="entry name" value="ABC_tran"/>
    <property type="match status" value="1"/>
</dbReference>